<evidence type="ECO:0000313" key="5">
    <source>
        <dbReference type="EMBL" id="HIV13426.1"/>
    </source>
</evidence>
<dbReference type="PANTHER" id="PTHR10067:SF17">
    <property type="entry name" value="PHOSPHATIDYLSERINE DECARBOXYLASE PROENZYME 2"/>
    <property type="match status" value="1"/>
</dbReference>
<reference evidence="5" key="1">
    <citation type="submission" date="2020-10" db="EMBL/GenBank/DDBJ databases">
        <authorList>
            <person name="Gilroy R."/>
        </authorList>
    </citation>
    <scope>NUCLEOTIDE SEQUENCE</scope>
    <source>
        <strain evidence="5">ChiBcec2-4451</strain>
    </source>
</reference>
<dbReference type="AlphaFoldDB" id="A0A9D1NV71"/>
<sequence>MKYADRNGNRWEETTIQDRFLEKLYGCKTGRTAARLLARPVISRMGGRFLETRASRLLIPGFVKRNGLDLREWEARSYSSFNDFFTRKAAPGMRPLAWGEDTLISPCDGRLLVCPVTQQGRFLIKHTSYTAGQLLRSHRLASRFAGGWALIFRLTVQDYHRFCYVDDGVRSGTRRILGGFHTVNPAANDAMPVYKENTREYCLLHTRRFGTVLMMEVGALLVGKIVNYDGAGTVKRGQEKGRFEFGGSTVVVFLEPGRVTIDGDLLENSRDGYETLVRMGERIGQACRMPGI</sequence>
<evidence type="ECO:0000256" key="3">
    <source>
        <dbReference type="ARBA" id="ARBA00023239"/>
    </source>
</evidence>
<comment type="caution">
    <text evidence="5">The sequence shown here is derived from an EMBL/GenBank/DDBJ whole genome shotgun (WGS) entry which is preliminary data.</text>
</comment>
<dbReference type="InterPro" id="IPR003817">
    <property type="entry name" value="PS_Dcarbxylase"/>
</dbReference>
<evidence type="ECO:0000313" key="6">
    <source>
        <dbReference type="Proteomes" id="UP000886723"/>
    </source>
</evidence>
<proteinExistence type="predicted"/>
<dbReference type="GO" id="GO:0004609">
    <property type="term" value="F:phosphatidylserine decarboxylase activity"/>
    <property type="evidence" value="ECO:0007669"/>
    <property type="project" value="InterPro"/>
</dbReference>
<dbReference type="PANTHER" id="PTHR10067">
    <property type="entry name" value="PHOSPHATIDYLSERINE DECARBOXYLASE"/>
    <property type="match status" value="1"/>
</dbReference>
<name>A0A9D1NV71_9FIRM</name>
<keyword evidence="1" id="KW-0210">Decarboxylase</keyword>
<dbReference type="GO" id="GO:0008654">
    <property type="term" value="P:phospholipid biosynthetic process"/>
    <property type="evidence" value="ECO:0007669"/>
    <property type="project" value="InterPro"/>
</dbReference>
<dbReference type="Pfam" id="PF02666">
    <property type="entry name" value="PS_Dcarbxylase"/>
    <property type="match status" value="1"/>
</dbReference>
<evidence type="ECO:0000256" key="1">
    <source>
        <dbReference type="ARBA" id="ARBA00022793"/>
    </source>
</evidence>
<dbReference type="Proteomes" id="UP000886723">
    <property type="component" value="Unassembled WGS sequence"/>
</dbReference>
<gene>
    <name evidence="5" type="ORF">IAA63_09855</name>
</gene>
<keyword evidence="2" id="KW-0865">Zymogen</keyword>
<protein>
    <submittedName>
        <fullName evidence="5">Phosphatidylserine decarboxylase</fullName>
    </submittedName>
</protein>
<keyword evidence="3" id="KW-0456">Lyase</keyword>
<dbReference type="EMBL" id="DVON01000204">
    <property type="protein sequence ID" value="HIV13426.1"/>
    <property type="molecule type" value="Genomic_DNA"/>
</dbReference>
<evidence type="ECO:0000256" key="4">
    <source>
        <dbReference type="ARBA" id="ARBA00023317"/>
    </source>
</evidence>
<reference evidence="5" key="2">
    <citation type="journal article" date="2021" name="PeerJ">
        <title>Extensive microbial diversity within the chicken gut microbiome revealed by metagenomics and culture.</title>
        <authorList>
            <person name="Gilroy R."/>
            <person name="Ravi A."/>
            <person name="Getino M."/>
            <person name="Pursley I."/>
            <person name="Horton D.L."/>
            <person name="Alikhan N.F."/>
            <person name="Baker D."/>
            <person name="Gharbi K."/>
            <person name="Hall N."/>
            <person name="Watson M."/>
            <person name="Adriaenssens E.M."/>
            <person name="Foster-Nyarko E."/>
            <person name="Jarju S."/>
            <person name="Secka A."/>
            <person name="Antonio M."/>
            <person name="Oren A."/>
            <person name="Chaudhuri R.R."/>
            <person name="La Ragione R."/>
            <person name="Hildebrand F."/>
            <person name="Pallen M.J."/>
        </authorList>
    </citation>
    <scope>NUCLEOTIDE SEQUENCE</scope>
    <source>
        <strain evidence="5">ChiBcec2-4451</strain>
    </source>
</reference>
<evidence type="ECO:0000256" key="2">
    <source>
        <dbReference type="ARBA" id="ARBA00023145"/>
    </source>
</evidence>
<keyword evidence="4" id="KW-0670">Pyruvate</keyword>
<organism evidence="5 6">
    <name type="scientific">Candidatus Pullilachnospira stercoravium</name>
    <dbReference type="NCBI Taxonomy" id="2840913"/>
    <lineage>
        <taxon>Bacteria</taxon>
        <taxon>Bacillati</taxon>
        <taxon>Bacillota</taxon>
        <taxon>Clostridia</taxon>
        <taxon>Lachnospirales</taxon>
        <taxon>Lachnospiraceae</taxon>
        <taxon>Lachnospiraceae incertae sedis</taxon>
        <taxon>Candidatus Pullilachnospira</taxon>
    </lineage>
</organism>
<accession>A0A9D1NV71</accession>